<keyword evidence="1" id="KW-0472">Membrane</keyword>
<evidence type="ECO:0000256" key="1">
    <source>
        <dbReference type="SAM" id="Phobius"/>
    </source>
</evidence>
<proteinExistence type="predicted"/>
<reference evidence="2" key="1">
    <citation type="submission" date="2020-11" db="EMBL/GenBank/DDBJ databases">
        <authorList>
            <consortium name="DOE Joint Genome Institute"/>
            <person name="Ahrendt S."/>
            <person name="Riley R."/>
            <person name="Andreopoulos W."/>
            <person name="Labutti K."/>
            <person name="Pangilinan J."/>
            <person name="Ruiz-Duenas F.J."/>
            <person name="Barrasa J.M."/>
            <person name="Sanchez-Garcia M."/>
            <person name="Camarero S."/>
            <person name="Miyauchi S."/>
            <person name="Serrano A."/>
            <person name="Linde D."/>
            <person name="Babiker R."/>
            <person name="Drula E."/>
            <person name="Ayuso-Fernandez I."/>
            <person name="Pacheco R."/>
            <person name="Padilla G."/>
            <person name="Ferreira P."/>
            <person name="Barriuso J."/>
            <person name="Kellner H."/>
            <person name="Castanera R."/>
            <person name="Alfaro M."/>
            <person name="Ramirez L."/>
            <person name="Pisabarro A.G."/>
            <person name="Kuo A."/>
            <person name="Tritt A."/>
            <person name="Lipzen A."/>
            <person name="He G."/>
            <person name="Yan M."/>
            <person name="Ng V."/>
            <person name="Cullen D."/>
            <person name="Martin F."/>
            <person name="Rosso M.-N."/>
            <person name="Henrissat B."/>
            <person name="Hibbett D."/>
            <person name="Martinez A.T."/>
            <person name="Grigoriev I.V."/>
        </authorList>
    </citation>
    <scope>NUCLEOTIDE SEQUENCE</scope>
    <source>
        <strain evidence="2">ATCC 90797</strain>
    </source>
</reference>
<keyword evidence="1" id="KW-0812">Transmembrane</keyword>
<protein>
    <submittedName>
        <fullName evidence="2">Uncharacterized protein</fullName>
    </submittedName>
</protein>
<evidence type="ECO:0000313" key="3">
    <source>
        <dbReference type="Proteomes" id="UP000807025"/>
    </source>
</evidence>
<dbReference type="AlphaFoldDB" id="A0A9P6DL46"/>
<feature type="transmembrane region" description="Helical" evidence="1">
    <location>
        <begin position="62"/>
        <end position="80"/>
    </location>
</feature>
<accession>A0A9P6DL46</accession>
<dbReference type="Proteomes" id="UP000807025">
    <property type="component" value="Unassembled WGS sequence"/>
</dbReference>
<dbReference type="EMBL" id="MU154522">
    <property type="protein sequence ID" value="KAF9501820.1"/>
    <property type="molecule type" value="Genomic_DNA"/>
</dbReference>
<comment type="caution">
    <text evidence="2">The sequence shown here is derived from an EMBL/GenBank/DDBJ whole genome shotgun (WGS) entry which is preliminary data.</text>
</comment>
<keyword evidence="3" id="KW-1185">Reference proteome</keyword>
<evidence type="ECO:0000313" key="2">
    <source>
        <dbReference type="EMBL" id="KAF9501820.1"/>
    </source>
</evidence>
<sequence>MTCEREKQREATRMPITMYICTDIRLKGLSRPGPLRSRMIEMIAPGHSELVMRSTERMFERLRLRSFCYLRCAISMHLLMDNGVSSAFFDL</sequence>
<gene>
    <name evidence="2" type="ORF">BDN71DRAFT_1438523</name>
</gene>
<name>A0A9P6DL46_PLEER</name>
<keyword evidence="1" id="KW-1133">Transmembrane helix</keyword>
<organism evidence="2 3">
    <name type="scientific">Pleurotus eryngii</name>
    <name type="common">Boletus of the steppes</name>
    <dbReference type="NCBI Taxonomy" id="5323"/>
    <lineage>
        <taxon>Eukaryota</taxon>
        <taxon>Fungi</taxon>
        <taxon>Dikarya</taxon>
        <taxon>Basidiomycota</taxon>
        <taxon>Agaricomycotina</taxon>
        <taxon>Agaricomycetes</taxon>
        <taxon>Agaricomycetidae</taxon>
        <taxon>Agaricales</taxon>
        <taxon>Pleurotineae</taxon>
        <taxon>Pleurotaceae</taxon>
        <taxon>Pleurotus</taxon>
    </lineage>
</organism>